<evidence type="ECO:0000313" key="2">
    <source>
        <dbReference type="EMBL" id="NYZ68661.1"/>
    </source>
</evidence>
<feature type="chain" id="PRO_5032880804" evidence="1">
    <location>
        <begin position="22"/>
        <end position="688"/>
    </location>
</feature>
<evidence type="ECO:0000256" key="1">
    <source>
        <dbReference type="SAM" id="SignalP"/>
    </source>
</evidence>
<name>A0A853IFA5_9GAMM</name>
<accession>A0A853IFA5</accession>
<evidence type="ECO:0000313" key="3">
    <source>
        <dbReference type="Proteomes" id="UP000569732"/>
    </source>
</evidence>
<comment type="caution">
    <text evidence="2">The sequence shown here is derived from an EMBL/GenBank/DDBJ whole genome shotgun (WGS) entry which is preliminary data.</text>
</comment>
<keyword evidence="3" id="KW-1185">Reference proteome</keyword>
<protein>
    <submittedName>
        <fullName evidence="2">Uncharacterized protein</fullName>
    </submittedName>
</protein>
<reference evidence="2 3" key="1">
    <citation type="submission" date="2020-07" db="EMBL/GenBank/DDBJ databases">
        <title>Endozoicomonas sp. nov., isolated from sediment.</title>
        <authorList>
            <person name="Gu T."/>
        </authorList>
    </citation>
    <scope>NUCLEOTIDE SEQUENCE [LARGE SCALE GENOMIC DNA]</scope>
    <source>
        <strain evidence="2 3">SM1973</strain>
    </source>
</reference>
<dbReference type="EMBL" id="JACCKB010000047">
    <property type="protein sequence ID" value="NYZ68661.1"/>
    <property type="molecule type" value="Genomic_DNA"/>
</dbReference>
<organism evidence="2 3">
    <name type="scientific">Spartinivicinus marinus</name>
    <dbReference type="NCBI Taxonomy" id="2994442"/>
    <lineage>
        <taxon>Bacteria</taxon>
        <taxon>Pseudomonadati</taxon>
        <taxon>Pseudomonadota</taxon>
        <taxon>Gammaproteobacteria</taxon>
        <taxon>Oceanospirillales</taxon>
        <taxon>Zooshikellaceae</taxon>
        <taxon>Spartinivicinus</taxon>
    </lineage>
</organism>
<keyword evidence="1" id="KW-0732">Signal</keyword>
<feature type="signal peptide" evidence="1">
    <location>
        <begin position="1"/>
        <end position="21"/>
    </location>
</feature>
<proteinExistence type="predicted"/>
<dbReference type="RefSeq" id="WP_180570664.1">
    <property type="nucleotide sequence ID" value="NZ_JACCKB010000047.1"/>
</dbReference>
<dbReference type="Proteomes" id="UP000569732">
    <property type="component" value="Unassembled WGS sequence"/>
</dbReference>
<sequence>MKNVQFCLFTLLLLPFFSCYASSEEETTSSETESTTSASNQSSAIEHINSKDFTLKRPNDNCQLRLPYLRYSPDEQITLQSESLSCQDGYLSGKGKVALVDGKGNTLETFHGFFKRGFVFFNSKLQSFPIIARRNQFEEEQLVVELPPIVTDNDENLPVYAILAQSENRWSVLNPTLVVVSTDDTISKRQIQKIVTNAKTRVKALSASDHFQIYLVTKLAFNQPLVENAIYQGAIKLSNEPGSIERTTEKWFAEEEQRLKDQAHYRQQQLFNIPATRYEEIETGIIDAASPDLLYSAEWENTGPAGYQFLPFDVAGWLPDLDNEEIITSKQAKQYTLYNVAETCSISLPKLKGLAEPQGPISATNLPCRNNQFYGGGSLKLNDQKTTITGFFYQGMPFSDDLINGYPLAYRFNTKSQAMLAVYIGSTPWLATHYYALLAFDKQALVFNTTPIKVAAITEDARWYTDPTLEGLMVEEAARLIDQFSQGKLSEISLIGYGLFRFPVPEQNLLHYQTHLQKEENQWIQVANSTTNHVVIRYQQQQVRLTNMQKDWGMLKQANFYQKINYLHKEFLFEDTPMELAAASLITGKPWAGSTVVHVNNLQGLDASTDWPYPIKLESGGHIDSEGWYIIKGRVSAEELANSLLPKPIISVTEAIACEEDQCNEYNNIINLVRQKYNELEWSPKENQ</sequence>
<gene>
    <name evidence="2" type="ORF">H0A36_21830</name>
</gene>
<dbReference type="AlphaFoldDB" id="A0A853IFA5"/>